<dbReference type="CDD" id="cd00371">
    <property type="entry name" value="HMA"/>
    <property type="match status" value="1"/>
</dbReference>
<dbReference type="Pfam" id="PF00403">
    <property type="entry name" value="HMA"/>
    <property type="match status" value="1"/>
</dbReference>
<keyword evidence="3" id="KW-0813">Transport</keyword>
<comment type="subcellular location">
    <subcellularLocation>
        <location evidence="1">Cell membrane</location>
        <topology evidence="1">Multi-pass membrane protein</topology>
    </subcellularLocation>
</comment>
<dbReference type="SUPFAM" id="SSF81665">
    <property type="entry name" value="Calcium ATPase, transmembrane domain M"/>
    <property type="match status" value="1"/>
</dbReference>
<feature type="transmembrane region" description="Helical" evidence="15">
    <location>
        <begin position="213"/>
        <end position="231"/>
    </location>
</feature>
<evidence type="ECO:0000256" key="15">
    <source>
        <dbReference type="RuleBase" id="RU362081"/>
    </source>
</evidence>
<feature type="transmembrane region" description="Helical" evidence="15">
    <location>
        <begin position="710"/>
        <end position="729"/>
    </location>
</feature>
<accession>A0A1Y6F5W0</accession>
<evidence type="ECO:0000259" key="16">
    <source>
        <dbReference type="PROSITE" id="PS50846"/>
    </source>
</evidence>
<dbReference type="PROSITE" id="PS01047">
    <property type="entry name" value="HMA_1"/>
    <property type="match status" value="1"/>
</dbReference>
<feature type="transmembrane region" description="Helical" evidence="15">
    <location>
        <begin position="185"/>
        <end position="207"/>
    </location>
</feature>
<keyword evidence="4 15" id="KW-1003">Cell membrane</keyword>
<evidence type="ECO:0000256" key="3">
    <source>
        <dbReference type="ARBA" id="ARBA00022448"/>
    </source>
</evidence>
<feature type="domain" description="HMA" evidence="16">
    <location>
        <begin position="39"/>
        <end position="120"/>
    </location>
</feature>
<evidence type="ECO:0000256" key="10">
    <source>
        <dbReference type="ARBA" id="ARBA00022842"/>
    </source>
</evidence>
<dbReference type="Pfam" id="PF00702">
    <property type="entry name" value="Hydrolase"/>
    <property type="match status" value="1"/>
</dbReference>
<evidence type="ECO:0000256" key="1">
    <source>
        <dbReference type="ARBA" id="ARBA00004651"/>
    </source>
</evidence>
<dbReference type="NCBIfam" id="TIGR01494">
    <property type="entry name" value="ATPase_P-type"/>
    <property type="match status" value="2"/>
</dbReference>
<keyword evidence="18" id="KW-1185">Reference proteome</keyword>
<dbReference type="PANTHER" id="PTHR43520:SF5">
    <property type="entry name" value="CATION-TRANSPORTING P-TYPE ATPASE-RELATED"/>
    <property type="match status" value="1"/>
</dbReference>
<gene>
    <name evidence="17" type="ORF">SAMN06295905_1636</name>
</gene>
<evidence type="ECO:0000256" key="4">
    <source>
        <dbReference type="ARBA" id="ARBA00022475"/>
    </source>
</evidence>
<dbReference type="GO" id="GO:0005507">
    <property type="term" value="F:copper ion binding"/>
    <property type="evidence" value="ECO:0007669"/>
    <property type="project" value="TreeGrafter"/>
</dbReference>
<evidence type="ECO:0000256" key="6">
    <source>
        <dbReference type="ARBA" id="ARBA00022692"/>
    </source>
</evidence>
<dbReference type="Proteomes" id="UP000194474">
    <property type="component" value="Unassembled WGS sequence"/>
</dbReference>
<evidence type="ECO:0000256" key="5">
    <source>
        <dbReference type="ARBA" id="ARBA00022553"/>
    </source>
</evidence>
<dbReference type="InterPro" id="IPR059000">
    <property type="entry name" value="ATPase_P-type_domA"/>
</dbReference>
<dbReference type="SUPFAM" id="SSF81653">
    <property type="entry name" value="Calcium ATPase, transduction domain A"/>
    <property type="match status" value="1"/>
</dbReference>
<name>A0A1Y6F5W0_9HYPH</name>
<dbReference type="InterPro" id="IPR023298">
    <property type="entry name" value="ATPase_P-typ_TM_dom_sf"/>
</dbReference>
<dbReference type="Gene3D" id="3.30.70.100">
    <property type="match status" value="1"/>
</dbReference>
<keyword evidence="9 15" id="KW-0067">ATP-binding</keyword>
<dbReference type="GO" id="GO:0005886">
    <property type="term" value="C:plasma membrane"/>
    <property type="evidence" value="ECO:0007669"/>
    <property type="project" value="UniProtKB-SubCell"/>
</dbReference>
<dbReference type="GO" id="GO:0016887">
    <property type="term" value="F:ATP hydrolysis activity"/>
    <property type="evidence" value="ECO:0007669"/>
    <property type="project" value="InterPro"/>
</dbReference>
<dbReference type="SUPFAM" id="SSF56784">
    <property type="entry name" value="HAD-like"/>
    <property type="match status" value="1"/>
</dbReference>
<evidence type="ECO:0000313" key="17">
    <source>
        <dbReference type="EMBL" id="SMQ68710.1"/>
    </source>
</evidence>
<evidence type="ECO:0000256" key="12">
    <source>
        <dbReference type="ARBA" id="ARBA00022989"/>
    </source>
</evidence>
<keyword evidence="8 15" id="KW-0547">Nucleotide-binding</keyword>
<evidence type="ECO:0000256" key="14">
    <source>
        <dbReference type="ARBA" id="ARBA00023136"/>
    </source>
</evidence>
<dbReference type="GO" id="GO:0055070">
    <property type="term" value="P:copper ion homeostasis"/>
    <property type="evidence" value="ECO:0007669"/>
    <property type="project" value="TreeGrafter"/>
</dbReference>
<keyword evidence="5" id="KW-0597">Phosphoprotein</keyword>
<dbReference type="InterPro" id="IPR001757">
    <property type="entry name" value="P_typ_ATPase"/>
</dbReference>
<dbReference type="InterPro" id="IPR018303">
    <property type="entry name" value="ATPase_P-typ_P_site"/>
</dbReference>
<dbReference type="SUPFAM" id="SSF55008">
    <property type="entry name" value="HMA, heavy metal-associated domain"/>
    <property type="match status" value="1"/>
</dbReference>
<evidence type="ECO:0000256" key="2">
    <source>
        <dbReference type="ARBA" id="ARBA00006024"/>
    </source>
</evidence>
<dbReference type="InterPro" id="IPR023299">
    <property type="entry name" value="ATPase_P-typ_cyto_dom_N"/>
</dbReference>
<keyword evidence="14 15" id="KW-0472">Membrane</keyword>
<dbReference type="PANTHER" id="PTHR43520">
    <property type="entry name" value="ATP7, ISOFORM B"/>
    <property type="match status" value="1"/>
</dbReference>
<dbReference type="GO" id="GO:0005524">
    <property type="term" value="F:ATP binding"/>
    <property type="evidence" value="ECO:0007669"/>
    <property type="project" value="UniProtKB-UniRule"/>
</dbReference>
<dbReference type="EMBL" id="FXWK01000001">
    <property type="protein sequence ID" value="SMQ68710.1"/>
    <property type="molecule type" value="Genomic_DNA"/>
</dbReference>
<evidence type="ECO:0000256" key="7">
    <source>
        <dbReference type="ARBA" id="ARBA00022723"/>
    </source>
</evidence>
<keyword evidence="11" id="KW-1278">Translocase</keyword>
<comment type="similarity">
    <text evidence="2 15">Belongs to the cation transport ATPase (P-type) (TC 3.A.3) family. Type IB subfamily.</text>
</comment>
<keyword evidence="7 15" id="KW-0479">Metal-binding</keyword>
<dbReference type="InterPro" id="IPR036412">
    <property type="entry name" value="HAD-like_sf"/>
</dbReference>
<dbReference type="InterPro" id="IPR027256">
    <property type="entry name" value="P-typ_ATPase_IB"/>
</dbReference>
<dbReference type="InterPro" id="IPR017969">
    <property type="entry name" value="Heavy-metal-associated_CS"/>
</dbReference>
<feature type="transmembrane region" description="Helical" evidence="15">
    <location>
        <begin position="119"/>
        <end position="140"/>
    </location>
</feature>
<dbReference type="PRINTS" id="PR00119">
    <property type="entry name" value="CATATPASE"/>
</dbReference>
<dbReference type="Gene3D" id="3.40.50.1000">
    <property type="entry name" value="HAD superfamily/HAD-like"/>
    <property type="match status" value="1"/>
</dbReference>
<dbReference type="InterPro" id="IPR006121">
    <property type="entry name" value="HMA_dom"/>
</dbReference>
<reference evidence="18" key="1">
    <citation type="submission" date="2017-04" db="EMBL/GenBank/DDBJ databases">
        <authorList>
            <person name="Varghese N."/>
            <person name="Submissions S."/>
        </authorList>
    </citation>
    <scope>NUCLEOTIDE SEQUENCE [LARGE SCALE GENOMIC DNA]</scope>
</reference>
<protein>
    <submittedName>
        <fullName evidence="17">Cu2+-exporting ATPase</fullName>
    </submittedName>
</protein>
<dbReference type="AlphaFoldDB" id="A0A1Y6F5W0"/>
<evidence type="ECO:0000256" key="11">
    <source>
        <dbReference type="ARBA" id="ARBA00022967"/>
    </source>
</evidence>
<keyword evidence="12 15" id="KW-1133">Transmembrane helix</keyword>
<evidence type="ECO:0000256" key="8">
    <source>
        <dbReference type="ARBA" id="ARBA00022741"/>
    </source>
</evidence>
<dbReference type="NCBIfam" id="TIGR01512">
    <property type="entry name" value="ATPase-IB2_Cd"/>
    <property type="match status" value="1"/>
</dbReference>
<proteinExistence type="inferred from homology"/>
<keyword evidence="10" id="KW-0460">Magnesium</keyword>
<dbReference type="PRINTS" id="PR00943">
    <property type="entry name" value="CUATPASE"/>
</dbReference>
<dbReference type="Pfam" id="PF00122">
    <property type="entry name" value="E1-E2_ATPase"/>
    <property type="match status" value="1"/>
</dbReference>
<dbReference type="PROSITE" id="PS00154">
    <property type="entry name" value="ATPASE_E1_E2"/>
    <property type="match status" value="1"/>
</dbReference>
<dbReference type="GO" id="GO:0043682">
    <property type="term" value="F:P-type divalent copper transporter activity"/>
    <property type="evidence" value="ECO:0007669"/>
    <property type="project" value="TreeGrafter"/>
</dbReference>
<sequence>MTCCAPPPAFAEALAGGPDRGPSENEVRLASRSLGDGLRQSEFSVPAIHCGACIRTIETALDVLPGVVSSRVNLSGKRVTVRWQEAQPMPPMVRRMVELGYEPNIFSLERAGQDAGFSALIRALAVAAFCSMNIMMFSGSVWAGADGPTRDILHWICAALTLPALLYSGRIFYRSAWTALRAGHTNMDVPITVGIVMAFALSLYDTATSGTEVYFDAVASLIFFLLIGRALDHAMRERARNAVKGLARLAPSGALVIDRVDGPAYLSLAEIAPGTMLAVAPGERIPLDGDVVGGSSALDRSLLTGESLAEPVAPGQSVPAGALNLSAPLTIRTTADERGSTLNRLVALLEDAEGSRNRYRRIADRAAAWYSPVVHLAAVLAFAVWIAVDGDLHRAATTAIAVLIITCPCALGLAVPMVQVMAARRLFEAGVMVRDGAALERLAEVDTVIFDKTGTLTSGLAMATVTMGTASDIDIAAALAARSRHPYSLAIARTRPDAPALDWHDVAEHPGLGIEGRQGRHLYRLGRPGWSGAADALDAGTILSRDGEIRAAFVFEDHLRPSAAASVDSLLANGLETRILSGDRPDLVTETARKLKICGTGGLLPQGKFDIIDRLEASGHRVLMVGDGLNDTPAMARAHASMAPGTAIDISRNAADFVFLRNDLTAVPTAVSVAREAGVLVRQNLVLALLYNAIALPVAIAGLVNPFVAAVAMSASSVVVVLNAFRLGWHPLRAHPIANLKGHAA</sequence>
<dbReference type="InterPro" id="IPR036163">
    <property type="entry name" value="HMA_dom_sf"/>
</dbReference>
<dbReference type="InterPro" id="IPR008250">
    <property type="entry name" value="ATPase_P-typ_transduc_dom_A_sf"/>
</dbReference>
<feature type="transmembrane region" description="Helical" evidence="15">
    <location>
        <begin position="152"/>
        <end position="173"/>
    </location>
</feature>
<keyword evidence="13" id="KW-0406">Ion transport</keyword>
<feature type="transmembrane region" description="Helical" evidence="15">
    <location>
        <begin position="366"/>
        <end position="388"/>
    </location>
</feature>
<dbReference type="Gene3D" id="3.40.1110.10">
    <property type="entry name" value="Calcium-transporting ATPase, cytoplasmic domain N"/>
    <property type="match status" value="1"/>
</dbReference>
<dbReference type="NCBIfam" id="TIGR01511">
    <property type="entry name" value="ATPase-IB1_Cu"/>
    <property type="match status" value="1"/>
</dbReference>
<dbReference type="Gene3D" id="2.70.150.10">
    <property type="entry name" value="Calcium-transporting ATPase, cytoplasmic transduction domain A"/>
    <property type="match status" value="1"/>
</dbReference>
<feature type="transmembrane region" description="Helical" evidence="15">
    <location>
        <begin position="685"/>
        <end position="704"/>
    </location>
</feature>
<feature type="transmembrane region" description="Helical" evidence="15">
    <location>
        <begin position="394"/>
        <end position="415"/>
    </location>
</feature>
<dbReference type="PROSITE" id="PS50846">
    <property type="entry name" value="HMA_2"/>
    <property type="match status" value="1"/>
</dbReference>
<evidence type="ECO:0000256" key="13">
    <source>
        <dbReference type="ARBA" id="ARBA00023065"/>
    </source>
</evidence>
<keyword evidence="6 15" id="KW-0812">Transmembrane</keyword>
<organism evidence="17 18">
    <name type="scientific">Devosia lucknowensis</name>
    <dbReference type="NCBI Taxonomy" id="1096929"/>
    <lineage>
        <taxon>Bacteria</taxon>
        <taxon>Pseudomonadati</taxon>
        <taxon>Pseudomonadota</taxon>
        <taxon>Alphaproteobacteria</taxon>
        <taxon>Hyphomicrobiales</taxon>
        <taxon>Devosiaceae</taxon>
        <taxon>Devosia</taxon>
    </lineage>
</organism>
<dbReference type="InterPro" id="IPR023214">
    <property type="entry name" value="HAD_sf"/>
</dbReference>
<evidence type="ECO:0000256" key="9">
    <source>
        <dbReference type="ARBA" id="ARBA00022840"/>
    </source>
</evidence>
<evidence type="ECO:0000313" key="18">
    <source>
        <dbReference type="Proteomes" id="UP000194474"/>
    </source>
</evidence>
<dbReference type="NCBIfam" id="TIGR01525">
    <property type="entry name" value="ATPase-IB_hvy"/>
    <property type="match status" value="1"/>
</dbReference>
<dbReference type="RefSeq" id="WP_170926394.1">
    <property type="nucleotide sequence ID" value="NZ_FXWK01000001.1"/>
</dbReference>